<dbReference type="PANTHER" id="PTHR43861">
    <property type="entry name" value="TRANS-ACONITATE 2-METHYLTRANSFERASE-RELATED"/>
    <property type="match status" value="1"/>
</dbReference>
<dbReference type="Pfam" id="PF13489">
    <property type="entry name" value="Methyltransf_23"/>
    <property type="match status" value="1"/>
</dbReference>
<dbReference type="Gene3D" id="3.40.50.150">
    <property type="entry name" value="Vaccinia Virus protein VP39"/>
    <property type="match status" value="1"/>
</dbReference>
<dbReference type="InterPro" id="IPR029063">
    <property type="entry name" value="SAM-dependent_MTases_sf"/>
</dbReference>
<dbReference type="Gene3D" id="3.40.50.2000">
    <property type="entry name" value="Glycogen Phosphorylase B"/>
    <property type="match status" value="1"/>
</dbReference>
<evidence type="ECO:0000313" key="3">
    <source>
        <dbReference type="Proteomes" id="UP001055057"/>
    </source>
</evidence>
<dbReference type="Pfam" id="PF13524">
    <property type="entry name" value="Glyco_trans_1_2"/>
    <property type="match status" value="1"/>
</dbReference>
<organism evidence="2 3">
    <name type="scientific">Methylobacterium trifolii</name>
    <dbReference type="NCBI Taxonomy" id="1003092"/>
    <lineage>
        <taxon>Bacteria</taxon>
        <taxon>Pseudomonadati</taxon>
        <taxon>Pseudomonadota</taxon>
        <taxon>Alphaproteobacteria</taxon>
        <taxon>Hyphomicrobiales</taxon>
        <taxon>Methylobacteriaceae</taxon>
        <taxon>Methylobacterium</taxon>
    </lineage>
</organism>
<dbReference type="Proteomes" id="UP001055057">
    <property type="component" value="Unassembled WGS sequence"/>
</dbReference>
<reference evidence="2" key="1">
    <citation type="journal article" date="2021" name="Front. Microbiol.">
        <title>Comprehensive Comparative Genomics and Phenotyping of Methylobacterium Species.</title>
        <authorList>
            <person name="Alessa O."/>
            <person name="Ogura Y."/>
            <person name="Fujitani Y."/>
            <person name="Takami H."/>
            <person name="Hayashi T."/>
            <person name="Sahin N."/>
            <person name="Tani A."/>
        </authorList>
    </citation>
    <scope>NUCLEOTIDE SEQUENCE</scope>
    <source>
        <strain evidence="2">DSM 23632</strain>
    </source>
</reference>
<dbReference type="SUPFAM" id="SSF53335">
    <property type="entry name" value="S-adenosyl-L-methionine-dependent methyltransferases"/>
    <property type="match status" value="1"/>
</dbReference>
<name>A0ABQ4U2H0_9HYPH</name>
<protein>
    <submittedName>
        <fullName evidence="2">Ubiquinone biosynthesis O-methyltransferase, mitochondrial</fullName>
    </submittedName>
</protein>
<dbReference type="SUPFAM" id="SSF53756">
    <property type="entry name" value="UDP-Glycosyltransferase/glycogen phosphorylase"/>
    <property type="match status" value="1"/>
</dbReference>
<dbReference type="CDD" id="cd02440">
    <property type="entry name" value="AdoMet_MTases"/>
    <property type="match status" value="1"/>
</dbReference>
<keyword evidence="2" id="KW-0830">Ubiquinone</keyword>
<dbReference type="RefSeq" id="WP_238183901.1">
    <property type="nucleotide sequence ID" value="NZ_BPRB01000203.1"/>
</dbReference>
<keyword evidence="3" id="KW-1185">Reference proteome</keyword>
<feature type="domain" description="Spore protein YkvP/CgeB glycosyl transferase-like" evidence="1">
    <location>
        <begin position="400"/>
        <end position="538"/>
    </location>
</feature>
<proteinExistence type="predicted"/>
<comment type="caution">
    <text evidence="2">The sequence shown here is derived from an EMBL/GenBank/DDBJ whole genome shotgun (WGS) entry which is preliminary data.</text>
</comment>
<evidence type="ECO:0000259" key="1">
    <source>
        <dbReference type="Pfam" id="PF13524"/>
    </source>
</evidence>
<sequence length="584" mass="64813">MSESYYKNVNPDLLGWLPLTARRVLEIGCGEGALAAVYAERNPNAHYTAVEVHPPSAAVARGRVDRLIEGDIEAMSDAEAGGPFDLALMGDVLEHLAEPGRMLTRIFDLLEPGGHFVACVPNIAHWSALRELMSGRWPAHDSGLFDRTHLRFFTRDSLQEALTATGFRILKMRPRRFLLDQAEAARWMPVLGAAAARMGLDRAAFEERASAVQYVVCAEKPRPDRPRTEVLVVHQMAMAPRLLEARAAWPAKALDSEPGLSLKYDERKIEVGKLPPRQPKVAVIQRFTASDPAQWFQAMARFVAGGWVVAMEFDDHPELVAEVLRRDYDAGTQVSFSAAHAIQTSTPELAAYFRSLNPEVAVFPNAAFTLPPFPEARTGPPTVFFGALNREGFSGPVARALAPAIAQHPETTFTVVHDRAFFDALPTERKTFHPAMGYEAYLEAMAGADIALMPLEGRPPERFKSDIKFVEASSRGLATIASPTVYGQSIRDDHDGLIAATIEDWPRHLTRLLADPGERRRLARNAWEGVRADRMFAQQAGTRRDWYRSLWDRRDALNEALFARHPEIRLLVAAIRDAGRPPPG</sequence>
<reference evidence="2" key="2">
    <citation type="submission" date="2021-08" db="EMBL/GenBank/DDBJ databases">
        <authorList>
            <person name="Tani A."/>
            <person name="Ola A."/>
            <person name="Ogura Y."/>
            <person name="Katsura K."/>
            <person name="Hayashi T."/>
        </authorList>
    </citation>
    <scope>NUCLEOTIDE SEQUENCE</scope>
    <source>
        <strain evidence="2">DSM 23632</strain>
    </source>
</reference>
<dbReference type="InterPro" id="IPR055259">
    <property type="entry name" value="YkvP/CgeB_Glyco_trans-like"/>
</dbReference>
<dbReference type="EMBL" id="BPRB01000203">
    <property type="protein sequence ID" value="GJE61337.1"/>
    <property type="molecule type" value="Genomic_DNA"/>
</dbReference>
<gene>
    <name evidence="2" type="primary">COQ3_5</name>
    <name evidence="2" type="ORF">MPOCJGCO_3459</name>
</gene>
<accession>A0ABQ4U2H0</accession>
<evidence type="ECO:0000313" key="2">
    <source>
        <dbReference type="EMBL" id="GJE61337.1"/>
    </source>
</evidence>